<dbReference type="EMBL" id="BAABFU010000003">
    <property type="protein sequence ID" value="GAA4353598.1"/>
    <property type="molecule type" value="Genomic_DNA"/>
</dbReference>
<organism evidence="3 4">
    <name type="scientific">Kangiella taiwanensis</name>
    <dbReference type="NCBI Taxonomy" id="1079179"/>
    <lineage>
        <taxon>Bacteria</taxon>
        <taxon>Pseudomonadati</taxon>
        <taxon>Pseudomonadota</taxon>
        <taxon>Gammaproteobacteria</taxon>
        <taxon>Kangiellales</taxon>
        <taxon>Kangiellaceae</taxon>
        <taxon>Kangiella</taxon>
    </lineage>
</organism>
<keyword evidence="1" id="KW-0175">Coiled coil</keyword>
<gene>
    <name evidence="3" type="ORF">GCM10023150_22410</name>
</gene>
<feature type="domain" description="LCCL" evidence="2">
    <location>
        <begin position="368"/>
        <end position="419"/>
    </location>
</feature>
<dbReference type="SUPFAM" id="SSF69848">
    <property type="entry name" value="LCCL domain"/>
    <property type="match status" value="1"/>
</dbReference>
<comment type="caution">
    <text evidence="3">The sequence shown here is derived from an EMBL/GenBank/DDBJ whole genome shotgun (WGS) entry which is preliminary data.</text>
</comment>
<reference evidence="4" key="1">
    <citation type="journal article" date="2019" name="Int. J. Syst. Evol. Microbiol.">
        <title>The Global Catalogue of Microorganisms (GCM) 10K type strain sequencing project: providing services to taxonomists for standard genome sequencing and annotation.</title>
        <authorList>
            <consortium name="The Broad Institute Genomics Platform"/>
            <consortium name="The Broad Institute Genome Sequencing Center for Infectious Disease"/>
            <person name="Wu L."/>
            <person name="Ma J."/>
        </authorList>
    </citation>
    <scope>NUCLEOTIDE SEQUENCE [LARGE SCALE GENOMIC DNA]</scope>
    <source>
        <strain evidence="4">JCM 17727</strain>
    </source>
</reference>
<protein>
    <recommendedName>
        <fullName evidence="2">LCCL domain-containing protein</fullName>
    </recommendedName>
</protein>
<dbReference type="Pfam" id="PF03815">
    <property type="entry name" value="LCCL"/>
    <property type="match status" value="1"/>
</dbReference>
<dbReference type="InterPro" id="IPR004043">
    <property type="entry name" value="LCCL"/>
</dbReference>
<proteinExistence type="predicted"/>
<evidence type="ECO:0000259" key="2">
    <source>
        <dbReference type="PROSITE" id="PS50820"/>
    </source>
</evidence>
<dbReference type="PROSITE" id="PS51257">
    <property type="entry name" value="PROKAR_LIPOPROTEIN"/>
    <property type="match status" value="1"/>
</dbReference>
<sequence length="440" mass="48403">MNRYIALWLVIFSFGLLGGCSGGEGASDDQIANTFALQLPTGLEVDDVEIQVSENIGSEVEPQYRARSKVTLSYTEDFYQEARVRPVLSKPVVRKVAEEGDTVTGTLITSSFLRGESWDVRIDKKDFPPIYGLAESQYGVDGFVLEGSDEHNNLLASHEEEQAKAAAARAKKQAEEAAALREKIAHLRSNLTGIWAAKQPALHNNAVWSSRNGEQLGIQLEIGEGENTAGTGVGILYDYNNPSDEITVPIAFSINRDGEAATIIFNEPTQHKSLQFSVNPRYKWKFTTDGMLQYNASGNKWSLSLEKDGEALQSRLTQVASFKEKQKIYEELISKHKAFIAKGNLSNLNLKEMSYAHYFVTGEVDGPVYGSDLYQGESDVSSAVVHSGVLKAGQSGVVKISRYSERVAFSGTLKNGVTSEGYRYKRTPYKIELVEGLSAK</sequence>
<feature type="coiled-coil region" evidence="1">
    <location>
        <begin position="155"/>
        <end position="190"/>
    </location>
</feature>
<keyword evidence="4" id="KW-1185">Reference proteome</keyword>
<dbReference type="Proteomes" id="UP001501294">
    <property type="component" value="Unassembled WGS sequence"/>
</dbReference>
<evidence type="ECO:0000313" key="3">
    <source>
        <dbReference type="EMBL" id="GAA4353598.1"/>
    </source>
</evidence>
<dbReference type="InterPro" id="IPR036609">
    <property type="entry name" value="LCCL_sf"/>
</dbReference>
<dbReference type="Gene3D" id="2.170.130.20">
    <property type="entry name" value="LCCL-like domain"/>
    <property type="match status" value="1"/>
</dbReference>
<dbReference type="PROSITE" id="PS50820">
    <property type="entry name" value="LCCL"/>
    <property type="match status" value="1"/>
</dbReference>
<dbReference type="RefSeq" id="WP_223579016.1">
    <property type="nucleotide sequence ID" value="NZ_BAABFU010000003.1"/>
</dbReference>
<evidence type="ECO:0000256" key="1">
    <source>
        <dbReference type="SAM" id="Coils"/>
    </source>
</evidence>
<accession>A0ABP8I8T5</accession>
<evidence type="ECO:0000313" key="4">
    <source>
        <dbReference type="Proteomes" id="UP001501294"/>
    </source>
</evidence>
<name>A0ABP8I8T5_9GAMM</name>